<sequence>MLLLLLLFLGPSLATAEISNERIGNLSFAEYAQYIRQIRELQGLDTSFLHNATSFKDIVGDVVYTKEQLEFTIWELNRALAVKENRTIPDEFLFFNEPFRYWKTPINWQIDKSINSPLMKKRIIEGIENWSNETCITFQHNDHITNGGIKFFSSDQGCMSFIGFIGSQVQTISLKQGSCESEGTATHEIGHALGLFHTQNRPDRDNFLRVDTNLIKPELQGALGKHTPSRTETYPKQYDYASIMHYGCTGGLLDTLAWQNFPTLKYITMRTIDPRYQHTIGSNTLSFLDGKAINDVYCSRKCHQKLPCQNHGYPNPNDCSKCKCPEGYGGAYCEKLASSHNLCGPTELEATDKPQKLYKIGQLECYFRISVPGGDDGTIEMHVESLTIPGPFAQDFFACRKNYIEASFLRPPTPSLSSRRLCSSDLRSYGASRVKFGGKRRLLLFFKSQHYSNSFTVTYRRVGRSPTLPKGSSPPKGQTLTTPAPTPNPPAPVGTDSPDCQWGEWSECDIPCGGCSKRRRQSLTNWRRSQTEYCSWSTPCKYAFTGTYMCCAPFMLTYDENSNRVCQLASNY</sequence>
<dbReference type="InterPro" id="IPR006026">
    <property type="entry name" value="Peptidase_Metallo"/>
</dbReference>
<keyword evidence="2 8" id="KW-0964">Secreted</keyword>
<dbReference type="InterPro" id="IPR017050">
    <property type="entry name" value="Metallopeptidase_nem"/>
</dbReference>
<reference evidence="15" key="1">
    <citation type="submission" date="2023-06" db="EMBL/GenBank/DDBJ databases">
        <title>Genomic analysis of the entomopathogenic nematode Steinernema hermaphroditum.</title>
        <authorList>
            <person name="Schwarz E.M."/>
            <person name="Heppert J.K."/>
            <person name="Baniya A."/>
            <person name="Schwartz H.T."/>
            <person name="Tan C.-H."/>
            <person name="Antoshechkin I."/>
            <person name="Sternberg P.W."/>
            <person name="Goodrich-Blair H."/>
            <person name="Dillman A.R."/>
        </authorList>
    </citation>
    <scope>NUCLEOTIDE SEQUENCE</scope>
    <source>
        <strain evidence="15">PS9179</strain>
        <tissue evidence="15">Whole animal</tissue>
    </source>
</reference>
<feature type="binding site" evidence="10">
    <location>
        <position position="187"/>
    </location>
    <ligand>
        <name>Zn(2+)</name>
        <dbReference type="ChEBI" id="CHEBI:29105"/>
        <note>catalytic</note>
    </ligand>
</feature>
<name>A0AA39I7T1_9BILA</name>
<evidence type="ECO:0000256" key="12">
    <source>
        <dbReference type="SAM" id="MobiDB-lite"/>
    </source>
</evidence>
<evidence type="ECO:0000259" key="14">
    <source>
        <dbReference type="PROSITE" id="PS51864"/>
    </source>
</evidence>
<feature type="region of interest" description="Disordered" evidence="12">
    <location>
        <begin position="463"/>
        <end position="496"/>
    </location>
</feature>
<dbReference type="SMART" id="SM00235">
    <property type="entry name" value="ZnMc"/>
    <property type="match status" value="1"/>
</dbReference>
<evidence type="ECO:0000256" key="3">
    <source>
        <dbReference type="ARBA" id="ARBA00022723"/>
    </source>
</evidence>
<dbReference type="InterPro" id="IPR000859">
    <property type="entry name" value="CUB_dom"/>
</dbReference>
<comment type="caution">
    <text evidence="15">The sequence shown here is derived from an EMBL/GenBank/DDBJ whole genome shotgun (WGS) entry which is preliminary data.</text>
</comment>
<dbReference type="PROSITE" id="PS01186">
    <property type="entry name" value="EGF_2"/>
    <property type="match status" value="1"/>
</dbReference>
<keyword evidence="10 11" id="KW-0378">Hydrolase</keyword>
<evidence type="ECO:0000259" key="13">
    <source>
        <dbReference type="PROSITE" id="PS01180"/>
    </source>
</evidence>
<evidence type="ECO:0000313" key="15">
    <source>
        <dbReference type="EMBL" id="KAK0418319.1"/>
    </source>
</evidence>
<feature type="domain" description="Peptidase M12A" evidence="14">
    <location>
        <begin position="86"/>
        <end position="299"/>
    </location>
</feature>
<evidence type="ECO:0000256" key="5">
    <source>
        <dbReference type="ARBA" id="ARBA00023049"/>
    </source>
</evidence>
<proteinExistence type="predicted"/>
<comment type="caution">
    <text evidence="9">Lacks conserved residue(s) required for the propagation of feature annotation.</text>
</comment>
<evidence type="ECO:0000313" key="16">
    <source>
        <dbReference type="Proteomes" id="UP001175271"/>
    </source>
</evidence>
<dbReference type="PROSITE" id="PS01180">
    <property type="entry name" value="CUB"/>
    <property type="match status" value="1"/>
</dbReference>
<dbReference type="Pfam" id="PF01400">
    <property type="entry name" value="Astacin"/>
    <property type="match status" value="1"/>
</dbReference>
<keyword evidence="5 10" id="KW-0482">Metalloprotease</keyword>
<keyword evidence="3 10" id="KW-0479">Metal-binding</keyword>
<organism evidence="15 16">
    <name type="scientific">Steinernema hermaphroditum</name>
    <dbReference type="NCBI Taxonomy" id="289476"/>
    <lineage>
        <taxon>Eukaryota</taxon>
        <taxon>Metazoa</taxon>
        <taxon>Ecdysozoa</taxon>
        <taxon>Nematoda</taxon>
        <taxon>Chromadorea</taxon>
        <taxon>Rhabditida</taxon>
        <taxon>Tylenchina</taxon>
        <taxon>Panagrolaimomorpha</taxon>
        <taxon>Strongyloidoidea</taxon>
        <taxon>Steinernematidae</taxon>
        <taxon>Steinernema</taxon>
    </lineage>
</organism>
<dbReference type="GO" id="GO:0006508">
    <property type="term" value="P:proteolysis"/>
    <property type="evidence" value="ECO:0007669"/>
    <property type="project" value="UniProtKB-KW"/>
</dbReference>
<dbReference type="GO" id="GO:0008270">
    <property type="term" value="F:zinc ion binding"/>
    <property type="evidence" value="ECO:0007669"/>
    <property type="project" value="UniProtKB-UniRule"/>
</dbReference>
<dbReference type="InterPro" id="IPR001506">
    <property type="entry name" value="Peptidase_M12A"/>
</dbReference>
<feature type="domain" description="CUB" evidence="13">
    <location>
        <begin position="333"/>
        <end position="462"/>
    </location>
</feature>
<dbReference type="AlphaFoldDB" id="A0AA39I7T1"/>
<feature type="active site" evidence="10">
    <location>
        <position position="188"/>
    </location>
</feature>
<feature type="binding site" evidence="10">
    <location>
        <position position="191"/>
    </location>
    <ligand>
        <name>Zn(2+)</name>
        <dbReference type="ChEBI" id="CHEBI:29105"/>
        <note>catalytic</note>
    </ligand>
</feature>
<evidence type="ECO:0000256" key="10">
    <source>
        <dbReference type="PROSITE-ProRule" id="PRU01211"/>
    </source>
</evidence>
<evidence type="ECO:0000256" key="1">
    <source>
        <dbReference type="ARBA" id="ARBA00004613"/>
    </source>
</evidence>
<feature type="signal peptide" evidence="8 11">
    <location>
        <begin position="1"/>
        <end position="16"/>
    </location>
</feature>
<dbReference type="InterPro" id="IPR000742">
    <property type="entry name" value="EGF"/>
</dbReference>
<dbReference type="SUPFAM" id="SSF55486">
    <property type="entry name" value="Metalloproteases ('zincins'), catalytic domain"/>
    <property type="match status" value="1"/>
</dbReference>
<feature type="binding site" evidence="10">
    <location>
        <position position="197"/>
    </location>
    <ligand>
        <name>Zn(2+)</name>
        <dbReference type="ChEBI" id="CHEBI:29105"/>
        <note>catalytic</note>
    </ligand>
</feature>
<dbReference type="EMBL" id="JAUCMV010000002">
    <property type="protein sequence ID" value="KAK0418319.1"/>
    <property type="molecule type" value="Genomic_DNA"/>
</dbReference>
<dbReference type="PRINTS" id="PR00480">
    <property type="entry name" value="ASTACIN"/>
</dbReference>
<dbReference type="GO" id="GO:0004222">
    <property type="term" value="F:metalloendopeptidase activity"/>
    <property type="evidence" value="ECO:0007669"/>
    <property type="project" value="UniProtKB-UniRule"/>
</dbReference>
<dbReference type="PANTHER" id="PTHR10127">
    <property type="entry name" value="DISCOIDIN, CUB, EGF, LAMININ , AND ZINC METALLOPROTEASE DOMAIN CONTAINING"/>
    <property type="match status" value="1"/>
</dbReference>
<comment type="cofactor">
    <cofactor evidence="10 11">
        <name>Zn(2+)</name>
        <dbReference type="ChEBI" id="CHEBI:29105"/>
    </cofactor>
    <text evidence="10 11">Binds 1 zinc ion per subunit.</text>
</comment>
<dbReference type="PANTHER" id="PTHR10127:SF877">
    <property type="entry name" value="ZINC METALLOPROTEINASE NAS-34"/>
    <property type="match status" value="1"/>
</dbReference>
<dbReference type="GO" id="GO:0005576">
    <property type="term" value="C:extracellular region"/>
    <property type="evidence" value="ECO:0007669"/>
    <property type="project" value="UniProtKB-SubCell"/>
</dbReference>
<evidence type="ECO:0000256" key="9">
    <source>
        <dbReference type="PROSITE-ProRule" id="PRU00059"/>
    </source>
</evidence>
<dbReference type="PROSITE" id="PS51864">
    <property type="entry name" value="ASTACIN"/>
    <property type="match status" value="1"/>
</dbReference>
<keyword evidence="10 11" id="KW-0645">Protease</keyword>
<accession>A0AA39I7T1</accession>
<dbReference type="InterPro" id="IPR024079">
    <property type="entry name" value="MetalloPept_cat_dom_sf"/>
</dbReference>
<dbReference type="PIRSF" id="PIRSF036365">
    <property type="entry name" value="Astacin_nematoda"/>
    <property type="match status" value="1"/>
</dbReference>
<keyword evidence="4 10" id="KW-0862">Zinc</keyword>
<dbReference type="Proteomes" id="UP001175271">
    <property type="component" value="Unassembled WGS sequence"/>
</dbReference>
<dbReference type="PROSITE" id="PS00022">
    <property type="entry name" value="EGF_1"/>
    <property type="match status" value="1"/>
</dbReference>
<comment type="subcellular location">
    <subcellularLocation>
        <location evidence="1 8">Secreted</location>
    </subcellularLocation>
</comment>
<evidence type="ECO:0000256" key="7">
    <source>
        <dbReference type="ARBA" id="ARBA00023180"/>
    </source>
</evidence>
<evidence type="ECO:0000256" key="6">
    <source>
        <dbReference type="ARBA" id="ARBA00023157"/>
    </source>
</evidence>
<dbReference type="GO" id="GO:0018996">
    <property type="term" value="P:molting cycle, collagen and cuticulin-based cuticle"/>
    <property type="evidence" value="ECO:0007669"/>
    <property type="project" value="InterPro"/>
</dbReference>
<evidence type="ECO:0000256" key="11">
    <source>
        <dbReference type="RuleBase" id="RU361183"/>
    </source>
</evidence>
<keyword evidence="7" id="KW-0325">Glycoprotein</keyword>
<evidence type="ECO:0000256" key="8">
    <source>
        <dbReference type="PIRNR" id="PIRNR036365"/>
    </source>
</evidence>
<keyword evidence="16" id="KW-1185">Reference proteome</keyword>
<evidence type="ECO:0000256" key="4">
    <source>
        <dbReference type="ARBA" id="ARBA00022833"/>
    </source>
</evidence>
<keyword evidence="8 11" id="KW-0732">Signal</keyword>
<evidence type="ECO:0000256" key="2">
    <source>
        <dbReference type="ARBA" id="ARBA00022525"/>
    </source>
</evidence>
<protein>
    <recommendedName>
        <fullName evidence="8">Zinc metalloproteinase</fullName>
    </recommendedName>
</protein>
<keyword evidence="6" id="KW-1015">Disulfide bond</keyword>
<dbReference type="Gene3D" id="3.40.390.10">
    <property type="entry name" value="Collagenase (Catalytic Domain)"/>
    <property type="match status" value="1"/>
</dbReference>
<gene>
    <name evidence="15" type="ORF">QR680_013498</name>
</gene>
<feature type="chain" id="PRO_5041488061" description="Zinc metalloproteinase" evidence="8 11">
    <location>
        <begin position="17"/>
        <end position="572"/>
    </location>
</feature>